<keyword evidence="7" id="KW-0539">Nucleus</keyword>
<keyword evidence="12" id="KW-1185">Reference proteome</keyword>
<keyword evidence="3" id="KW-0547">Nucleotide-binding</keyword>
<comment type="similarity">
    <text evidence="2">Belongs to the DEAD box helicase family. DEAH subfamily. FANCM sub-subfamily.</text>
</comment>
<feature type="region of interest" description="Disordered" evidence="8">
    <location>
        <begin position="138"/>
        <end position="166"/>
    </location>
</feature>
<dbReference type="PANTHER" id="PTHR14025:SF20">
    <property type="entry name" value="FANCONI ANEMIA GROUP M PROTEIN"/>
    <property type="match status" value="1"/>
</dbReference>
<sequence>MAHAASWLIVFSVTPSAALPLSKPFNLPAQIARALPKTPFPDLSPSFSNAPAVDVCATAARRGWRKRGPLQRPRRRRRGAWGWTQVAAAWGGGVRAGEGCSRQADESKAVGDRFIESFTRRQREKERAAAEVALAPAGGRGHPAARAGKGCSGRGRGKRAGNGCSRRPNVEVEYDPCAVALDHEAVKTWIYPTNVEVREYQKYMVAKALFTLIALPTGLGKTFIAAVVMYNYFRWFPEGKIIFTCPSRPFVTQQIEACYNTEWIIDMKGGLCPSTRSVHWKSKRVFFVTPQVLQNDIQSGICMVQQIVCLVIDEAHKASGNYAYCMVIRELLASRVPLRILALTATPGSKQSKIQSVIDNLSISELIYCDEEDSRVNQYVNTRKVEVVQVPSGSDATQVADMLLDIVRPHLNRLHDAGVIDHRDYANWTQYELLKFKDKFKEAPPPNIHEIERGETERSFVILGPLCHTRRLPLSHGTQFAHGYLDKKLKGGYCLHTFAT</sequence>
<dbReference type="InterPro" id="IPR039686">
    <property type="entry name" value="FANCM/Mph1-like_ID"/>
</dbReference>
<dbReference type="Proteomes" id="UP000604825">
    <property type="component" value="Unassembled WGS sequence"/>
</dbReference>
<accession>A0A811QCP6</accession>
<dbReference type="InterPro" id="IPR006935">
    <property type="entry name" value="Helicase/UvrB_N"/>
</dbReference>
<dbReference type="GO" id="GO:0036297">
    <property type="term" value="P:interstrand cross-link repair"/>
    <property type="evidence" value="ECO:0007669"/>
    <property type="project" value="TreeGrafter"/>
</dbReference>
<dbReference type="GO" id="GO:0043138">
    <property type="term" value="F:3'-5' DNA helicase activity"/>
    <property type="evidence" value="ECO:0007669"/>
    <property type="project" value="InterPro"/>
</dbReference>
<dbReference type="GO" id="GO:0005634">
    <property type="term" value="C:nucleus"/>
    <property type="evidence" value="ECO:0007669"/>
    <property type="project" value="UniProtKB-SubCell"/>
</dbReference>
<dbReference type="CDD" id="cd12091">
    <property type="entry name" value="FANCM_ID"/>
    <property type="match status" value="1"/>
</dbReference>
<dbReference type="PROSITE" id="PS51192">
    <property type="entry name" value="HELICASE_ATP_BIND_1"/>
    <property type="match status" value="1"/>
</dbReference>
<name>A0A811QCP6_9POAL</name>
<feature type="chain" id="PRO_5033032555" description="Helicase ATP-binding domain-containing protein" evidence="9">
    <location>
        <begin position="19"/>
        <end position="500"/>
    </location>
</feature>
<dbReference type="GO" id="GO:0016787">
    <property type="term" value="F:hydrolase activity"/>
    <property type="evidence" value="ECO:0007669"/>
    <property type="project" value="UniProtKB-KW"/>
</dbReference>
<keyword evidence="4" id="KW-0378">Hydrolase</keyword>
<evidence type="ECO:0000256" key="2">
    <source>
        <dbReference type="ARBA" id="ARBA00009889"/>
    </source>
</evidence>
<proteinExistence type="inferred from homology"/>
<dbReference type="PANTHER" id="PTHR14025">
    <property type="entry name" value="FANCONI ANEMIA GROUP M FANCM FAMILY MEMBER"/>
    <property type="match status" value="1"/>
</dbReference>
<dbReference type="EMBL" id="CAJGYO010000009">
    <property type="protein sequence ID" value="CAD6254520.1"/>
    <property type="molecule type" value="Genomic_DNA"/>
</dbReference>
<dbReference type="CDD" id="cd18033">
    <property type="entry name" value="DEXDc_FANCM"/>
    <property type="match status" value="1"/>
</dbReference>
<keyword evidence="6" id="KW-0067">ATP-binding</keyword>
<keyword evidence="9" id="KW-0732">Signal</keyword>
<dbReference type="InterPro" id="IPR014001">
    <property type="entry name" value="Helicase_ATP-bd"/>
</dbReference>
<organism evidence="11 12">
    <name type="scientific">Miscanthus lutarioriparius</name>
    <dbReference type="NCBI Taxonomy" id="422564"/>
    <lineage>
        <taxon>Eukaryota</taxon>
        <taxon>Viridiplantae</taxon>
        <taxon>Streptophyta</taxon>
        <taxon>Embryophyta</taxon>
        <taxon>Tracheophyta</taxon>
        <taxon>Spermatophyta</taxon>
        <taxon>Magnoliopsida</taxon>
        <taxon>Liliopsida</taxon>
        <taxon>Poales</taxon>
        <taxon>Poaceae</taxon>
        <taxon>PACMAD clade</taxon>
        <taxon>Panicoideae</taxon>
        <taxon>Andropogonodae</taxon>
        <taxon>Andropogoneae</taxon>
        <taxon>Saccharinae</taxon>
        <taxon>Miscanthus</taxon>
    </lineage>
</organism>
<evidence type="ECO:0000256" key="9">
    <source>
        <dbReference type="SAM" id="SignalP"/>
    </source>
</evidence>
<dbReference type="GO" id="GO:0005524">
    <property type="term" value="F:ATP binding"/>
    <property type="evidence" value="ECO:0007669"/>
    <property type="project" value="UniProtKB-KW"/>
</dbReference>
<dbReference type="FunFam" id="3.40.50.300:FF:000861">
    <property type="entry name" value="Fanconi anemia, complementation group M"/>
    <property type="match status" value="1"/>
</dbReference>
<keyword evidence="5" id="KW-0347">Helicase</keyword>
<dbReference type="SUPFAM" id="SSF52540">
    <property type="entry name" value="P-loop containing nucleoside triphosphate hydrolases"/>
    <property type="match status" value="1"/>
</dbReference>
<feature type="domain" description="Helicase ATP-binding" evidence="10">
    <location>
        <begin position="202"/>
        <end position="365"/>
    </location>
</feature>
<protein>
    <recommendedName>
        <fullName evidence="10">Helicase ATP-binding domain-containing protein</fullName>
    </recommendedName>
</protein>
<evidence type="ECO:0000256" key="1">
    <source>
        <dbReference type="ARBA" id="ARBA00004123"/>
    </source>
</evidence>
<dbReference type="SMART" id="SM00487">
    <property type="entry name" value="DEXDc"/>
    <property type="match status" value="1"/>
</dbReference>
<feature type="compositionally biased region" description="Low complexity" evidence="8">
    <location>
        <begin position="138"/>
        <end position="149"/>
    </location>
</feature>
<gene>
    <name evidence="11" type="ORF">NCGR_LOCUS38123</name>
</gene>
<dbReference type="AlphaFoldDB" id="A0A811QCP6"/>
<evidence type="ECO:0000259" key="10">
    <source>
        <dbReference type="PROSITE" id="PS51192"/>
    </source>
</evidence>
<dbReference type="GO" id="GO:0009378">
    <property type="term" value="F:four-way junction helicase activity"/>
    <property type="evidence" value="ECO:0007669"/>
    <property type="project" value="TreeGrafter"/>
</dbReference>
<evidence type="ECO:0000256" key="6">
    <source>
        <dbReference type="ARBA" id="ARBA00022840"/>
    </source>
</evidence>
<evidence type="ECO:0000256" key="8">
    <source>
        <dbReference type="SAM" id="MobiDB-lite"/>
    </source>
</evidence>
<dbReference type="InterPro" id="IPR027417">
    <property type="entry name" value="P-loop_NTPase"/>
</dbReference>
<dbReference type="GO" id="GO:0000400">
    <property type="term" value="F:four-way junction DNA binding"/>
    <property type="evidence" value="ECO:0007669"/>
    <property type="project" value="TreeGrafter"/>
</dbReference>
<dbReference type="InterPro" id="IPR044749">
    <property type="entry name" value="FANCM_DEXDc"/>
</dbReference>
<feature type="signal peptide" evidence="9">
    <location>
        <begin position="1"/>
        <end position="18"/>
    </location>
</feature>
<evidence type="ECO:0000256" key="7">
    <source>
        <dbReference type="ARBA" id="ARBA00023242"/>
    </source>
</evidence>
<evidence type="ECO:0000256" key="5">
    <source>
        <dbReference type="ARBA" id="ARBA00022806"/>
    </source>
</evidence>
<comment type="caution">
    <text evidence="11">The sequence shown here is derived from an EMBL/GenBank/DDBJ whole genome shotgun (WGS) entry which is preliminary data.</text>
</comment>
<evidence type="ECO:0000313" key="11">
    <source>
        <dbReference type="EMBL" id="CAD6254520.1"/>
    </source>
</evidence>
<dbReference type="Pfam" id="PF04851">
    <property type="entry name" value="ResIII"/>
    <property type="match status" value="1"/>
</dbReference>
<dbReference type="Gene3D" id="3.40.50.300">
    <property type="entry name" value="P-loop containing nucleotide triphosphate hydrolases"/>
    <property type="match status" value="1"/>
</dbReference>
<comment type="subcellular location">
    <subcellularLocation>
        <location evidence="1">Nucleus</location>
    </subcellularLocation>
</comment>
<dbReference type="GO" id="GO:0045003">
    <property type="term" value="P:double-strand break repair via synthesis-dependent strand annealing"/>
    <property type="evidence" value="ECO:0007669"/>
    <property type="project" value="TreeGrafter"/>
</dbReference>
<evidence type="ECO:0000256" key="3">
    <source>
        <dbReference type="ARBA" id="ARBA00022741"/>
    </source>
</evidence>
<reference evidence="11" key="1">
    <citation type="submission" date="2020-10" db="EMBL/GenBank/DDBJ databases">
        <authorList>
            <person name="Han B."/>
            <person name="Lu T."/>
            <person name="Zhao Q."/>
            <person name="Huang X."/>
            <person name="Zhao Y."/>
        </authorList>
    </citation>
    <scope>NUCLEOTIDE SEQUENCE</scope>
</reference>
<evidence type="ECO:0000313" key="12">
    <source>
        <dbReference type="Proteomes" id="UP000604825"/>
    </source>
</evidence>
<evidence type="ECO:0000256" key="4">
    <source>
        <dbReference type="ARBA" id="ARBA00022801"/>
    </source>
</evidence>
<dbReference type="OrthoDB" id="6513042at2759"/>